<organism evidence="3 4">
    <name type="scientific">Candidatus Ventrousia excrementavium</name>
    <dbReference type="NCBI Taxonomy" id="2840961"/>
    <lineage>
        <taxon>Bacteria</taxon>
        <taxon>Bacillati</taxon>
        <taxon>Bacillota</taxon>
        <taxon>Clostridia</taxon>
        <taxon>Eubacteriales</taxon>
        <taxon>Clostridiaceae</taxon>
        <taxon>Clostridiaceae incertae sedis</taxon>
        <taxon>Candidatus Ventrousia</taxon>
    </lineage>
</organism>
<protein>
    <submittedName>
        <fullName evidence="3">Uncharacterized protein</fullName>
    </submittedName>
</protein>
<sequence length="199" mass="21786">MSKAKSNHHHTPKNAAQPAKKPAKEHAARKPLSPKATAAIAAVVVIVLFAVILRLALGSGSSVLSVLQQYYENMYVYANVEKMAECLPEGEVRDHFMTVYTLGGVSNMALTDREQAITWVGEEVSVTVSIVEQERSTATALNAARAENSAVESVSDVTFDIYLTGNTGDRTLRGQTTMVMIDGQWYLPNYNIYIGYIEE</sequence>
<keyword evidence="2" id="KW-0812">Transmembrane</keyword>
<evidence type="ECO:0000313" key="4">
    <source>
        <dbReference type="Proteomes" id="UP000824073"/>
    </source>
</evidence>
<accession>A0A9D1LL54</accession>
<feature type="compositionally biased region" description="Basic residues" evidence="1">
    <location>
        <begin position="1"/>
        <end position="12"/>
    </location>
</feature>
<keyword evidence="2" id="KW-1133">Transmembrane helix</keyword>
<feature type="transmembrane region" description="Helical" evidence="2">
    <location>
        <begin position="36"/>
        <end position="57"/>
    </location>
</feature>
<comment type="caution">
    <text evidence="3">The sequence shown here is derived from an EMBL/GenBank/DDBJ whole genome shotgun (WGS) entry which is preliminary data.</text>
</comment>
<gene>
    <name evidence="3" type="ORF">IAB67_05495</name>
</gene>
<feature type="region of interest" description="Disordered" evidence="1">
    <location>
        <begin position="1"/>
        <end position="30"/>
    </location>
</feature>
<proteinExistence type="predicted"/>
<name>A0A9D1LL54_9CLOT</name>
<reference evidence="3" key="2">
    <citation type="journal article" date="2021" name="PeerJ">
        <title>Extensive microbial diversity within the chicken gut microbiome revealed by metagenomics and culture.</title>
        <authorList>
            <person name="Gilroy R."/>
            <person name="Ravi A."/>
            <person name="Getino M."/>
            <person name="Pursley I."/>
            <person name="Horton D.L."/>
            <person name="Alikhan N.F."/>
            <person name="Baker D."/>
            <person name="Gharbi K."/>
            <person name="Hall N."/>
            <person name="Watson M."/>
            <person name="Adriaenssens E.M."/>
            <person name="Foster-Nyarko E."/>
            <person name="Jarju S."/>
            <person name="Secka A."/>
            <person name="Antonio M."/>
            <person name="Oren A."/>
            <person name="Chaudhuri R.R."/>
            <person name="La Ragione R."/>
            <person name="Hildebrand F."/>
            <person name="Pallen M.J."/>
        </authorList>
    </citation>
    <scope>NUCLEOTIDE SEQUENCE</scope>
    <source>
        <strain evidence="3">CHK191-8634</strain>
    </source>
</reference>
<dbReference type="EMBL" id="DVMR01000045">
    <property type="protein sequence ID" value="HIU43735.1"/>
    <property type="molecule type" value="Genomic_DNA"/>
</dbReference>
<evidence type="ECO:0000256" key="2">
    <source>
        <dbReference type="SAM" id="Phobius"/>
    </source>
</evidence>
<dbReference type="Proteomes" id="UP000824073">
    <property type="component" value="Unassembled WGS sequence"/>
</dbReference>
<reference evidence="3" key="1">
    <citation type="submission" date="2020-10" db="EMBL/GenBank/DDBJ databases">
        <authorList>
            <person name="Gilroy R."/>
        </authorList>
    </citation>
    <scope>NUCLEOTIDE SEQUENCE</scope>
    <source>
        <strain evidence="3">CHK191-8634</strain>
    </source>
</reference>
<keyword evidence="2" id="KW-0472">Membrane</keyword>
<evidence type="ECO:0000256" key="1">
    <source>
        <dbReference type="SAM" id="MobiDB-lite"/>
    </source>
</evidence>
<evidence type="ECO:0000313" key="3">
    <source>
        <dbReference type="EMBL" id="HIU43735.1"/>
    </source>
</evidence>
<dbReference type="AlphaFoldDB" id="A0A9D1LL54"/>